<comment type="caution">
    <text evidence="2">The sequence shown here is derived from an EMBL/GenBank/DDBJ whole genome shotgun (WGS) entry which is preliminary data.</text>
</comment>
<keyword evidence="3" id="KW-1185">Reference proteome</keyword>
<dbReference type="RefSeq" id="WP_285230637.1">
    <property type="nucleotide sequence ID" value="NZ_JAKZJU020000002.1"/>
</dbReference>
<dbReference type="EMBL" id="JAKZJU020000002">
    <property type="protein sequence ID" value="MDL2060443.1"/>
    <property type="molecule type" value="Genomic_DNA"/>
</dbReference>
<protein>
    <submittedName>
        <fullName evidence="2">Uncharacterized protein</fullName>
    </submittedName>
</protein>
<proteinExistence type="predicted"/>
<reference evidence="2" key="1">
    <citation type="submission" date="2023-03" db="EMBL/GenBank/DDBJ databases">
        <title>Mesosutterella sp. nov. isolated from porcine feces.</title>
        <authorList>
            <person name="Yu S."/>
        </authorList>
    </citation>
    <scope>NUCLEOTIDE SEQUENCE</scope>
    <source>
        <strain evidence="2">AGMB02718</strain>
    </source>
</reference>
<feature type="region of interest" description="Disordered" evidence="1">
    <location>
        <begin position="263"/>
        <end position="282"/>
    </location>
</feature>
<evidence type="ECO:0000313" key="3">
    <source>
        <dbReference type="Proteomes" id="UP001165481"/>
    </source>
</evidence>
<gene>
    <name evidence="2" type="ORF">MUN46_010895</name>
</gene>
<name>A0ABT7IPY3_9BURK</name>
<feature type="region of interest" description="Disordered" evidence="1">
    <location>
        <begin position="173"/>
        <end position="210"/>
    </location>
</feature>
<dbReference type="Proteomes" id="UP001165481">
    <property type="component" value="Unassembled WGS sequence"/>
</dbReference>
<feature type="compositionally biased region" description="Polar residues" evidence="1">
    <location>
        <begin position="190"/>
        <end position="201"/>
    </location>
</feature>
<evidence type="ECO:0000256" key="1">
    <source>
        <dbReference type="SAM" id="MobiDB-lite"/>
    </source>
</evidence>
<sequence length="320" mass="35280">MIKAQTDPDGVDSPLIKMVSQASQTFMPATFRSDYNKMWGGRGDKSRPLGWKFYSAMKGVERAALTDNVAPSGPRQRSTIRGIFNECLDRISDMKGLETLTMADLQASLWYSEKKIYENVKTPEGIYVKDYNTNDAPDYANEMRRQALAHGVPESTLDTISRRVDQEIAEEAKTKAAAKASKEGSGTGAQTAASKDTTNGKSAGPIKPRFDTLDNKSKGVVFRALIFGDLRRRFGLSLQNGTERQKRLSSVYRSEWKVAETGVRGSNGADGGRASVLDEGRTRRRNGRRLSVQLKPIAVWSPGRGVSDVLSRQIGYLLDS</sequence>
<evidence type="ECO:0000313" key="2">
    <source>
        <dbReference type="EMBL" id="MDL2060443.1"/>
    </source>
</evidence>
<accession>A0ABT7IPY3</accession>
<organism evidence="2 3">
    <name type="scientific">Mesosutterella faecium</name>
    <dbReference type="NCBI Taxonomy" id="2925194"/>
    <lineage>
        <taxon>Bacteria</taxon>
        <taxon>Pseudomonadati</taxon>
        <taxon>Pseudomonadota</taxon>
        <taxon>Betaproteobacteria</taxon>
        <taxon>Burkholderiales</taxon>
        <taxon>Sutterellaceae</taxon>
        <taxon>Mesosutterella</taxon>
    </lineage>
</organism>